<evidence type="ECO:0000256" key="1">
    <source>
        <dbReference type="ARBA" id="ARBA00009437"/>
    </source>
</evidence>
<gene>
    <name evidence="6" type="primary">cysL_29</name>
    <name evidence="6" type="ORF">SDC9_90555</name>
</gene>
<dbReference type="Gene3D" id="3.40.190.290">
    <property type="match status" value="1"/>
</dbReference>
<dbReference type="InterPro" id="IPR036390">
    <property type="entry name" value="WH_DNA-bd_sf"/>
</dbReference>
<dbReference type="InterPro" id="IPR005119">
    <property type="entry name" value="LysR_subst-bd"/>
</dbReference>
<dbReference type="Pfam" id="PF00126">
    <property type="entry name" value="HTH_1"/>
    <property type="match status" value="1"/>
</dbReference>
<comment type="similarity">
    <text evidence="1">Belongs to the LysR transcriptional regulatory family.</text>
</comment>
<dbReference type="EMBL" id="VSSQ01010269">
    <property type="protein sequence ID" value="MPM43878.1"/>
    <property type="molecule type" value="Genomic_DNA"/>
</dbReference>
<evidence type="ECO:0000313" key="6">
    <source>
        <dbReference type="EMBL" id="MPM43878.1"/>
    </source>
</evidence>
<dbReference type="GO" id="GO:0000976">
    <property type="term" value="F:transcription cis-regulatory region binding"/>
    <property type="evidence" value="ECO:0007669"/>
    <property type="project" value="TreeGrafter"/>
</dbReference>
<reference evidence="6" key="1">
    <citation type="submission" date="2019-08" db="EMBL/GenBank/DDBJ databases">
        <authorList>
            <person name="Kucharzyk K."/>
            <person name="Murdoch R.W."/>
            <person name="Higgins S."/>
            <person name="Loffler F."/>
        </authorList>
    </citation>
    <scope>NUCLEOTIDE SEQUENCE</scope>
</reference>
<dbReference type="PRINTS" id="PR00039">
    <property type="entry name" value="HTHLYSR"/>
</dbReference>
<protein>
    <submittedName>
        <fullName evidence="6">HTH-type transcriptional regulator CysL</fullName>
    </submittedName>
</protein>
<name>A0A644ZU00_9ZZZZ</name>
<comment type="caution">
    <text evidence="6">The sequence shown here is derived from an EMBL/GenBank/DDBJ whole genome shotgun (WGS) entry which is preliminary data.</text>
</comment>
<evidence type="ECO:0000256" key="4">
    <source>
        <dbReference type="ARBA" id="ARBA00023163"/>
    </source>
</evidence>
<dbReference type="AlphaFoldDB" id="A0A644ZU00"/>
<dbReference type="FunFam" id="1.10.10.10:FF:000001">
    <property type="entry name" value="LysR family transcriptional regulator"/>
    <property type="match status" value="1"/>
</dbReference>
<dbReference type="PANTHER" id="PTHR30126:SF39">
    <property type="entry name" value="HTH-TYPE TRANSCRIPTIONAL REGULATOR CYSL"/>
    <property type="match status" value="1"/>
</dbReference>
<dbReference type="Gene3D" id="1.10.10.10">
    <property type="entry name" value="Winged helix-like DNA-binding domain superfamily/Winged helix DNA-binding domain"/>
    <property type="match status" value="1"/>
</dbReference>
<dbReference type="PROSITE" id="PS50931">
    <property type="entry name" value="HTH_LYSR"/>
    <property type="match status" value="1"/>
</dbReference>
<dbReference type="SUPFAM" id="SSF46785">
    <property type="entry name" value="Winged helix' DNA-binding domain"/>
    <property type="match status" value="1"/>
</dbReference>
<evidence type="ECO:0000259" key="5">
    <source>
        <dbReference type="PROSITE" id="PS50931"/>
    </source>
</evidence>
<dbReference type="InterPro" id="IPR000847">
    <property type="entry name" value="LysR_HTH_N"/>
</dbReference>
<organism evidence="6">
    <name type="scientific">bioreactor metagenome</name>
    <dbReference type="NCBI Taxonomy" id="1076179"/>
    <lineage>
        <taxon>unclassified sequences</taxon>
        <taxon>metagenomes</taxon>
        <taxon>ecological metagenomes</taxon>
    </lineage>
</organism>
<proteinExistence type="inferred from homology"/>
<evidence type="ECO:0000256" key="3">
    <source>
        <dbReference type="ARBA" id="ARBA00023125"/>
    </source>
</evidence>
<accession>A0A644ZU00</accession>
<dbReference type="GO" id="GO:0003700">
    <property type="term" value="F:DNA-binding transcription factor activity"/>
    <property type="evidence" value="ECO:0007669"/>
    <property type="project" value="InterPro"/>
</dbReference>
<feature type="domain" description="HTH lysR-type" evidence="5">
    <location>
        <begin position="1"/>
        <end position="58"/>
    </location>
</feature>
<keyword evidence="4" id="KW-0804">Transcription</keyword>
<dbReference type="InterPro" id="IPR036388">
    <property type="entry name" value="WH-like_DNA-bd_sf"/>
</dbReference>
<dbReference type="Pfam" id="PF03466">
    <property type="entry name" value="LysR_substrate"/>
    <property type="match status" value="1"/>
</dbReference>
<keyword evidence="2" id="KW-0805">Transcription regulation</keyword>
<dbReference type="PANTHER" id="PTHR30126">
    <property type="entry name" value="HTH-TYPE TRANSCRIPTIONAL REGULATOR"/>
    <property type="match status" value="1"/>
</dbReference>
<sequence length="296" mass="33244">MNIRLFRIFLTVCETGSMTQAAHLLYMTQPSVSQAISDLEREYSTHLFERLNHHLFLTEAGAHLRSYANHIVNLTDQAKAELIELGSAGSLRVGASQTVGAYLMPAILHQFKTDQPQVELFSLVDNTRVIENQILEDQIDLGVVEGNISSRFITEQKLCTDELVIVCGTDHPLFKKAEPLIADLAGESFLIREAGSGTRDLFELRMRELGLVWKICGVYSNTESIKQAVCKSLGLAALPKISISEEEQKGIVKGFQIKGLELQRNFNLIFHKQKYFTPAMRKFVLTCEQIASRENN</sequence>
<evidence type="ECO:0000256" key="2">
    <source>
        <dbReference type="ARBA" id="ARBA00023015"/>
    </source>
</evidence>
<keyword evidence="3" id="KW-0238">DNA-binding</keyword>
<dbReference type="SUPFAM" id="SSF53850">
    <property type="entry name" value="Periplasmic binding protein-like II"/>
    <property type="match status" value="1"/>
</dbReference>